<dbReference type="InterPro" id="IPR029016">
    <property type="entry name" value="GAF-like_dom_sf"/>
</dbReference>
<comment type="function">
    <text evidence="5">Negative regulator of class I heat shock genes (grpE-dnaK-dnaJ and groELS operons). Prevents heat-shock induction of these operons.</text>
</comment>
<name>A0A1H6FAB3_9GAMM</name>
<keyword evidence="2 5" id="KW-0805">Transcription regulation</keyword>
<evidence type="ECO:0000259" key="7">
    <source>
        <dbReference type="Pfam" id="PF01628"/>
    </source>
</evidence>
<evidence type="ECO:0000256" key="6">
    <source>
        <dbReference type="SAM" id="Coils"/>
    </source>
</evidence>
<dbReference type="Proteomes" id="UP000236724">
    <property type="component" value="Unassembled WGS sequence"/>
</dbReference>
<evidence type="ECO:0000313" key="10">
    <source>
        <dbReference type="Proteomes" id="UP000236724"/>
    </source>
</evidence>
<sequence>MTKPLKSVPLNERALSLLKTLVSRYIKEGQPVGSRTLSRDCSLDLSPATIRNVMADLEDLGLIISPHTSAGRVPTVQGYRLFVDSLIQVQPVEIEERLRLRQQLLEPTEYNSQSLLSQASALLADTTHLAGVVMLPRQEVQTLRHVEFLSLSGKRVLVILVINETNVQNSIIQTQQDFSSSELQQAANYLNAAFAGKDIKAVRKNLLKEMKAARIDMNNLMQTLEEVATKAFEEPLTPAANTGDYVLAGQTNLMGMAGAADMDKLRHLFDAFNQKQDILHLLDQALNSNGVQIFIGEESGYDILDEYSIVTSPYRVDGQTVGVLGVIGPTRMAYERVIPIVDLTAQLLSSALK</sequence>
<organism evidence="9 10">
    <name type="scientific">Candidatus Venteria ishoeyi</name>
    <dbReference type="NCBI Taxonomy" id="1899563"/>
    <lineage>
        <taxon>Bacteria</taxon>
        <taxon>Pseudomonadati</taxon>
        <taxon>Pseudomonadota</taxon>
        <taxon>Gammaproteobacteria</taxon>
        <taxon>Thiotrichales</taxon>
        <taxon>Thiotrichaceae</taxon>
        <taxon>Venteria</taxon>
    </lineage>
</organism>
<dbReference type="InterPro" id="IPR036388">
    <property type="entry name" value="WH-like_DNA-bd_sf"/>
</dbReference>
<dbReference type="HAMAP" id="MF_00081">
    <property type="entry name" value="HrcA"/>
    <property type="match status" value="1"/>
</dbReference>
<dbReference type="InterPro" id="IPR005104">
    <property type="entry name" value="WHTH_HrcA_DNA-bd"/>
</dbReference>
<dbReference type="RefSeq" id="WP_103920759.1">
    <property type="nucleotide sequence ID" value="NZ_FMSV02000513.1"/>
</dbReference>
<protein>
    <recommendedName>
        <fullName evidence="5">Heat-inducible transcription repressor HrcA</fullName>
    </recommendedName>
</protein>
<dbReference type="EMBL" id="FMSV02000513">
    <property type="protein sequence ID" value="SEH07042.1"/>
    <property type="molecule type" value="Genomic_DNA"/>
</dbReference>
<dbReference type="OrthoDB" id="9783139at2"/>
<evidence type="ECO:0000313" key="9">
    <source>
        <dbReference type="EMBL" id="SEH07042.1"/>
    </source>
</evidence>
<evidence type="ECO:0000256" key="2">
    <source>
        <dbReference type="ARBA" id="ARBA00023015"/>
    </source>
</evidence>
<keyword evidence="4 5" id="KW-0804">Transcription</keyword>
<dbReference type="InterPro" id="IPR021153">
    <property type="entry name" value="HrcA_C"/>
</dbReference>
<feature type="coiled-coil region" evidence="6">
    <location>
        <begin position="203"/>
        <end position="230"/>
    </location>
</feature>
<evidence type="ECO:0000256" key="3">
    <source>
        <dbReference type="ARBA" id="ARBA00023016"/>
    </source>
</evidence>
<dbReference type="SUPFAM" id="SSF46785">
    <property type="entry name" value="Winged helix' DNA-binding domain"/>
    <property type="match status" value="1"/>
</dbReference>
<dbReference type="PIRSF" id="PIRSF005485">
    <property type="entry name" value="HrcA"/>
    <property type="match status" value="1"/>
</dbReference>
<dbReference type="InterPro" id="IPR036390">
    <property type="entry name" value="WH_DNA-bd_sf"/>
</dbReference>
<comment type="similarity">
    <text evidence="5">Belongs to the HrcA family.</text>
</comment>
<keyword evidence="10" id="KW-1185">Reference proteome</keyword>
<dbReference type="Gene3D" id="3.30.390.60">
    <property type="entry name" value="Heat-inducible transcription repressor hrca homolog, domain 3"/>
    <property type="match status" value="1"/>
</dbReference>
<gene>
    <name evidence="5 9" type="primary">hrcA</name>
    <name evidence="9" type="ORF">MBHS_02908</name>
</gene>
<keyword evidence="1 5" id="KW-0678">Repressor</keyword>
<dbReference type="GO" id="GO:0045892">
    <property type="term" value="P:negative regulation of DNA-templated transcription"/>
    <property type="evidence" value="ECO:0007669"/>
    <property type="project" value="UniProtKB-UniRule"/>
</dbReference>
<dbReference type="Pfam" id="PF01628">
    <property type="entry name" value="HrcA"/>
    <property type="match status" value="1"/>
</dbReference>
<evidence type="ECO:0000256" key="1">
    <source>
        <dbReference type="ARBA" id="ARBA00022491"/>
    </source>
</evidence>
<dbReference type="PANTHER" id="PTHR34824">
    <property type="entry name" value="HEAT-INDUCIBLE TRANSCRIPTION REPRESSOR HRCA"/>
    <property type="match status" value="1"/>
</dbReference>
<dbReference type="Gene3D" id="3.30.450.40">
    <property type="match status" value="1"/>
</dbReference>
<feature type="domain" description="Winged helix-turn-helix transcription repressor HrcA DNA-binding" evidence="8">
    <location>
        <begin position="16"/>
        <end position="81"/>
    </location>
</feature>
<feature type="domain" description="Heat-inducible transcription repressor HrcA C-terminal" evidence="7">
    <location>
        <begin position="114"/>
        <end position="338"/>
    </location>
</feature>
<dbReference type="AlphaFoldDB" id="A0A1H6FAB3"/>
<dbReference type="Gene3D" id="1.10.10.10">
    <property type="entry name" value="Winged helix-like DNA-binding domain superfamily/Winged helix DNA-binding domain"/>
    <property type="match status" value="1"/>
</dbReference>
<evidence type="ECO:0000256" key="4">
    <source>
        <dbReference type="ARBA" id="ARBA00023163"/>
    </source>
</evidence>
<dbReference type="InterPro" id="IPR023120">
    <property type="entry name" value="WHTH_transcript_rep_HrcA_IDD"/>
</dbReference>
<dbReference type="SUPFAM" id="SSF55781">
    <property type="entry name" value="GAF domain-like"/>
    <property type="match status" value="1"/>
</dbReference>
<keyword evidence="3 5" id="KW-0346">Stress response</keyword>
<evidence type="ECO:0000259" key="8">
    <source>
        <dbReference type="Pfam" id="PF03444"/>
    </source>
</evidence>
<dbReference type="GO" id="GO:0003677">
    <property type="term" value="F:DNA binding"/>
    <property type="evidence" value="ECO:0007669"/>
    <property type="project" value="InterPro"/>
</dbReference>
<dbReference type="InterPro" id="IPR002571">
    <property type="entry name" value="HrcA"/>
</dbReference>
<dbReference type="NCBIfam" id="TIGR00331">
    <property type="entry name" value="hrcA"/>
    <property type="match status" value="1"/>
</dbReference>
<evidence type="ECO:0000256" key="5">
    <source>
        <dbReference type="HAMAP-Rule" id="MF_00081"/>
    </source>
</evidence>
<proteinExistence type="inferred from homology"/>
<reference evidence="9 10" key="1">
    <citation type="submission" date="2016-10" db="EMBL/GenBank/DDBJ databases">
        <authorList>
            <person name="de Groot N.N."/>
        </authorList>
    </citation>
    <scope>NUCLEOTIDE SEQUENCE [LARGE SCALE GENOMIC DNA]</scope>
    <source>
        <strain evidence="9">MBHS1</strain>
    </source>
</reference>
<dbReference type="PANTHER" id="PTHR34824:SF1">
    <property type="entry name" value="HEAT-INDUCIBLE TRANSCRIPTION REPRESSOR HRCA"/>
    <property type="match status" value="1"/>
</dbReference>
<dbReference type="Pfam" id="PF03444">
    <property type="entry name" value="WHD_HrcA"/>
    <property type="match status" value="1"/>
</dbReference>
<keyword evidence="6" id="KW-0175">Coiled coil</keyword>
<accession>A0A1H6FAB3</accession>